<proteinExistence type="predicted"/>
<dbReference type="EMBL" id="JAUTDP010000009">
    <property type="protein sequence ID" value="KAK3396290.1"/>
    <property type="molecule type" value="Genomic_DNA"/>
</dbReference>
<feature type="transmembrane region" description="Helical" evidence="1">
    <location>
        <begin position="98"/>
        <end position="115"/>
    </location>
</feature>
<sequence>MRKPAAGQQWQVGGSFGARAGRGPAAGMDIELDGSIRELSLVRTVPGRQTHCTSRRRRREIRAQAGTAGLHNFPSTRTHASSASVAARKTSPKLHRKFLKVSVLRAFFGCCLLWIPSITPTILPRYPTPNSETPCGFFIEVIFTPSSQSA</sequence>
<evidence type="ECO:0000313" key="2">
    <source>
        <dbReference type="EMBL" id="KAK3396290.1"/>
    </source>
</evidence>
<keyword evidence="1" id="KW-1133">Transmembrane helix</keyword>
<reference evidence="2" key="1">
    <citation type="journal article" date="2023" name="Mol. Phylogenet. Evol.">
        <title>Genome-scale phylogeny and comparative genomics of the fungal order Sordariales.</title>
        <authorList>
            <person name="Hensen N."/>
            <person name="Bonometti L."/>
            <person name="Westerberg I."/>
            <person name="Brannstrom I.O."/>
            <person name="Guillou S."/>
            <person name="Cros-Aarteil S."/>
            <person name="Calhoun S."/>
            <person name="Haridas S."/>
            <person name="Kuo A."/>
            <person name="Mondo S."/>
            <person name="Pangilinan J."/>
            <person name="Riley R."/>
            <person name="LaButti K."/>
            <person name="Andreopoulos B."/>
            <person name="Lipzen A."/>
            <person name="Chen C."/>
            <person name="Yan M."/>
            <person name="Daum C."/>
            <person name="Ng V."/>
            <person name="Clum A."/>
            <person name="Steindorff A."/>
            <person name="Ohm R.A."/>
            <person name="Martin F."/>
            <person name="Silar P."/>
            <person name="Natvig D.O."/>
            <person name="Lalanne C."/>
            <person name="Gautier V."/>
            <person name="Ament-Velasquez S.L."/>
            <person name="Kruys A."/>
            <person name="Hutchinson M.I."/>
            <person name="Powell A.J."/>
            <person name="Barry K."/>
            <person name="Miller A.N."/>
            <person name="Grigoriev I.V."/>
            <person name="Debuchy R."/>
            <person name="Gladieux P."/>
            <person name="Hiltunen Thoren M."/>
            <person name="Johannesson H."/>
        </authorList>
    </citation>
    <scope>NUCLEOTIDE SEQUENCE</scope>
    <source>
        <strain evidence="2">FGSC 1904</strain>
    </source>
</reference>
<gene>
    <name evidence="2" type="ORF">B0T20DRAFT_267261</name>
</gene>
<evidence type="ECO:0000256" key="1">
    <source>
        <dbReference type="SAM" id="Phobius"/>
    </source>
</evidence>
<accession>A0AAE0PAI7</accession>
<organism evidence="2 3">
    <name type="scientific">Sordaria brevicollis</name>
    <dbReference type="NCBI Taxonomy" id="83679"/>
    <lineage>
        <taxon>Eukaryota</taxon>
        <taxon>Fungi</taxon>
        <taxon>Dikarya</taxon>
        <taxon>Ascomycota</taxon>
        <taxon>Pezizomycotina</taxon>
        <taxon>Sordariomycetes</taxon>
        <taxon>Sordariomycetidae</taxon>
        <taxon>Sordariales</taxon>
        <taxon>Sordariaceae</taxon>
        <taxon>Sordaria</taxon>
    </lineage>
</organism>
<dbReference type="AlphaFoldDB" id="A0AAE0PAI7"/>
<keyword evidence="1" id="KW-0472">Membrane</keyword>
<protein>
    <submittedName>
        <fullName evidence="2">Uncharacterized protein</fullName>
    </submittedName>
</protein>
<dbReference type="Proteomes" id="UP001281003">
    <property type="component" value="Unassembled WGS sequence"/>
</dbReference>
<keyword evidence="1" id="KW-0812">Transmembrane</keyword>
<keyword evidence="3" id="KW-1185">Reference proteome</keyword>
<name>A0AAE0PAI7_SORBR</name>
<comment type="caution">
    <text evidence="2">The sequence shown here is derived from an EMBL/GenBank/DDBJ whole genome shotgun (WGS) entry which is preliminary data.</text>
</comment>
<evidence type="ECO:0000313" key="3">
    <source>
        <dbReference type="Proteomes" id="UP001281003"/>
    </source>
</evidence>
<reference evidence="2" key="2">
    <citation type="submission" date="2023-07" db="EMBL/GenBank/DDBJ databases">
        <authorList>
            <consortium name="Lawrence Berkeley National Laboratory"/>
            <person name="Haridas S."/>
            <person name="Hensen N."/>
            <person name="Bonometti L."/>
            <person name="Westerberg I."/>
            <person name="Brannstrom I.O."/>
            <person name="Guillou S."/>
            <person name="Cros-Aarteil S."/>
            <person name="Calhoun S."/>
            <person name="Kuo A."/>
            <person name="Mondo S."/>
            <person name="Pangilinan J."/>
            <person name="Riley R."/>
            <person name="LaButti K."/>
            <person name="Andreopoulos B."/>
            <person name="Lipzen A."/>
            <person name="Chen C."/>
            <person name="Yanf M."/>
            <person name="Daum C."/>
            <person name="Ng V."/>
            <person name="Clum A."/>
            <person name="Steindorff A."/>
            <person name="Ohm R."/>
            <person name="Martin F."/>
            <person name="Silar P."/>
            <person name="Natvig D."/>
            <person name="Lalanne C."/>
            <person name="Gautier V."/>
            <person name="Ament-velasquez S.L."/>
            <person name="Kruys A."/>
            <person name="Hutchinson M.I."/>
            <person name="Powell A.J."/>
            <person name="Barry K."/>
            <person name="Miller A.N."/>
            <person name="Grigoriev I.V."/>
            <person name="Debuchy R."/>
            <person name="Gladieux P."/>
            <person name="Thoren M.H."/>
            <person name="Johannesson H."/>
        </authorList>
    </citation>
    <scope>NUCLEOTIDE SEQUENCE</scope>
    <source>
        <strain evidence="2">FGSC 1904</strain>
    </source>
</reference>